<proteinExistence type="predicted"/>
<dbReference type="EMBL" id="MN740625">
    <property type="protein sequence ID" value="QHS78929.1"/>
    <property type="molecule type" value="Genomic_DNA"/>
</dbReference>
<reference evidence="1" key="1">
    <citation type="journal article" date="2020" name="Nature">
        <title>Giant virus diversity and host interactions through global metagenomics.</title>
        <authorList>
            <person name="Schulz F."/>
            <person name="Roux S."/>
            <person name="Paez-Espino D."/>
            <person name="Jungbluth S."/>
            <person name="Walsh D.A."/>
            <person name="Denef V.J."/>
            <person name="McMahon K.D."/>
            <person name="Konstantinidis K.T."/>
            <person name="Eloe-Fadrosh E.A."/>
            <person name="Kyrpides N.C."/>
            <person name="Woyke T."/>
        </authorList>
    </citation>
    <scope>NUCLEOTIDE SEQUENCE</scope>
    <source>
        <strain evidence="1">GVMAG-S-1035118-87</strain>
    </source>
</reference>
<name>A0A6C0AGM4_9ZZZZ</name>
<evidence type="ECO:0000313" key="1">
    <source>
        <dbReference type="EMBL" id="QHS78929.1"/>
    </source>
</evidence>
<sequence length="132" mass="15796">MEELTYEDACTNCYKCSDRLDDSIERYFKSKKPDEMLRLYSEYNRALDIVHKVGRFMNRMNRNCLLPYYTYDRDHLLDEVVLIHERLEAARYYGLYNLFHSMCVPPTSDSFEVHSAEMDAVDAKLIYLFTCE</sequence>
<accession>A0A6C0AGM4</accession>
<dbReference type="AlphaFoldDB" id="A0A6C0AGM4"/>
<protein>
    <submittedName>
        <fullName evidence="1">Uncharacterized protein</fullName>
    </submittedName>
</protein>
<organism evidence="1">
    <name type="scientific">viral metagenome</name>
    <dbReference type="NCBI Taxonomy" id="1070528"/>
    <lineage>
        <taxon>unclassified sequences</taxon>
        <taxon>metagenomes</taxon>
        <taxon>organismal metagenomes</taxon>
    </lineage>
</organism>